<accession>A0A9W4GBQ2</accession>
<dbReference type="EMBL" id="CAJHIT010000001">
    <property type="protein sequence ID" value="CAD6498846.1"/>
    <property type="molecule type" value="Genomic_DNA"/>
</dbReference>
<protein>
    <submittedName>
        <fullName evidence="2">BgTH12-04504</fullName>
    </submittedName>
</protein>
<feature type="compositionally biased region" description="Basic and acidic residues" evidence="1">
    <location>
        <begin position="42"/>
        <end position="56"/>
    </location>
</feature>
<proteinExistence type="predicted"/>
<dbReference type="AlphaFoldDB" id="A0A9W4GBQ2"/>
<name>A0A9W4GBQ2_BLUGR</name>
<evidence type="ECO:0000313" key="3">
    <source>
        <dbReference type="Proteomes" id="UP000683417"/>
    </source>
</evidence>
<organism evidence="2 3">
    <name type="scientific">Blumeria graminis f. sp. triticale</name>
    <dbReference type="NCBI Taxonomy" id="1689686"/>
    <lineage>
        <taxon>Eukaryota</taxon>
        <taxon>Fungi</taxon>
        <taxon>Dikarya</taxon>
        <taxon>Ascomycota</taxon>
        <taxon>Pezizomycotina</taxon>
        <taxon>Leotiomycetes</taxon>
        <taxon>Erysiphales</taxon>
        <taxon>Erysiphaceae</taxon>
        <taxon>Blumeria</taxon>
    </lineage>
</organism>
<evidence type="ECO:0000256" key="1">
    <source>
        <dbReference type="SAM" id="MobiDB-lite"/>
    </source>
</evidence>
<feature type="region of interest" description="Disordered" evidence="1">
    <location>
        <begin position="19"/>
        <end position="61"/>
    </location>
</feature>
<evidence type="ECO:0000313" key="2">
    <source>
        <dbReference type="EMBL" id="CAD6498846.1"/>
    </source>
</evidence>
<sequence length="209" mass="24008">MAERMDRIEITMYEIKTSLKAIQPRNQPGKLAISEPSNSATRPEKGKAPARPDKYPPVDSTNVTSKLEIDSFVLTPGEKFVKEAWPQALLAHEVNHEAYTSIKNKVVIRPELRLDKANSTVFSKLTEIQSAFRIALVPYWYWPKRLCLDMKEDFQCTRVWAEENSATTWPLLLEAIFKTMQRLDVLHSLRTIFSRHAARDGEDINSFTT</sequence>
<comment type="caution">
    <text evidence="2">The sequence shown here is derived from an EMBL/GenBank/DDBJ whole genome shotgun (WGS) entry which is preliminary data.</text>
</comment>
<reference evidence="2" key="1">
    <citation type="submission" date="2020-10" db="EMBL/GenBank/DDBJ databases">
        <authorList>
            <person name="Muller C M."/>
        </authorList>
    </citation>
    <scope>NUCLEOTIDE SEQUENCE</scope>
    <source>
        <strain evidence="2">THUN-12</strain>
    </source>
</reference>
<gene>
    <name evidence="2" type="ORF">BGTH12_LOCUS204</name>
</gene>
<dbReference type="Proteomes" id="UP000683417">
    <property type="component" value="Unassembled WGS sequence"/>
</dbReference>